<comment type="caution">
    <text evidence="2">The sequence shown here is derived from an EMBL/GenBank/DDBJ whole genome shotgun (WGS) entry which is preliminary data.</text>
</comment>
<dbReference type="GO" id="GO:0042910">
    <property type="term" value="F:xenobiotic transmembrane transporter activity"/>
    <property type="evidence" value="ECO:0007669"/>
    <property type="project" value="TreeGrafter"/>
</dbReference>
<feature type="transmembrane region" description="Helical" evidence="1">
    <location>
        <begin position="329"/>
        <end position="345"/>
    </location>
</feature>
<feature type="transmembrane region" description="Helical" evidence="1">
    <location>
        <begin position="432"/>
        <end position="450"/>
    </location>
</feature>
<dbReference type="SUPFAM" id="SSF82866">
    <property type="entry name" value="Multidrug efflux transporter AcrB transmembrane domain"/>
    <property type="match status" value="2"/>
</dbReference>
<dbReference type="Gene3D" id="1.20.1640.10">
    <property type="entry name" value="Multidrug efflux transporter AcrB transmembrane domain"/>
    <property type="match status" value="2"/>
</dbReference>
<accession>A0A1M3L380</accession>
<sequence>MRLRIIVVALMALLMIVGIQVLKNASFDVFPEFAPPYVEIQVEAPGLSTAEVEALLAVPIENVLNGVPHATHLRSKSVPGLTSIVQHFEHGTDIIQARQLVQERLSRVTPQLPAVARPPVMLSPLSSTSRVLKIGVSSHTLTQMEMTTQVRWTLRPRLMSIAGVANVAIWGQRDRQLQVCVDPERLYANNLTLAQVTTAVQDATRQFGGGFVDMPNQRIAVSNVPHVYDARDLSAIALPTANGASVRLGDLADVMEGYPLPIGNAIVNDGPGLLLIVEKQPGANTLDVTRQVEAVLREMTPAMKGMTFDSTIFRPATYIEMSLHNLNKALLIGCTLVVIVLFFFLHDWRVALISVTAIPLSLVVAALVLHYRGGTIDTMVLAGLIIALGEVVDDAIIDVENIVRRLRENALRPDPLPAFRVVLEASMEVRSAVVFGSMIVALVLIPVFFLPGLSGAFFQPLALSYVLAIMASLFVALTLTPALSLLLLPKAYGHGTDKSHRVEPKVVLWMKGRYEAALHRILERRRGIPVVLAGIVVVTMAIVPFLGEEFLPHFREYDFLMHWVTKPGTSLDESTRITQRVSKELRAIPGVRNFGAHIGRAEVADEVVGSNFTENWISVDPTVDYDSTVARIQSVVDGYPGLHRDVLTYLRERVKEVLTGTSASIVVRIYGPDLGTLERKAKEVGAALVSIDGVSDLKVQPQTLVPQLAVRFDAERAACFGVTATDVRRTIATIVNGVKAGEVYDDQKIFDVVVWGRRELRTDIERIRDIQVDLPRGGRVPLKDVADIHIAPTPNEITRELSSRRIDVTCNTRGRDLGSVARSIEDKLRTIPFDAGYHPEILGEYAERQESQQRLYALALLSILGIFLILYADFASYRLSLLVLLSLPFALAGCVMSTTMTGGILSLGSLVGFVTVLGVAVRNAIMLISHYRHLEDVEGEGFGLRLVVRGALERLVPILMTALTASLALLPIVATGDRPGQEIEYPMAIAILGGLTTSTVLNLFFLPALYLRFGRPYIASAQES</sequence>
<evidence type="ECO:0000256" key="1">
    <source>
        <dbReference type="SAM" id="Phobius"/>
    </source>
</evidence>
<feature type="transmembrane region" description="Helical" evidence="1">
    <location>
        <begin position="879"/>
        <end position="898"/>
    </location>
</feature>
<dbReference type="PANTHER" id="PTHR32063">
    <property type="match status" value="1"/>
</dbReference>
<dbReference type="SUPFAM" id="SSF82693">
    <property type="entry name" value="Multidrug efflux transporter AcrB pore domain, PN1, PN2, PC1 and PC2 subdomains"/>
    <property type="match status" value="2"/>
</dbReference>
<feature type="transmembrane region" description="Helical" evidence="1">
    <location>
        <begin position="855"/>
        <end position="872"/>
    </location>
</feature>
<dbReference type="EMBL" id="MKVH01000009">
    <property type="protein sequence ID" value="OJX59715.1"/>
    <property type="molecule type" value="Genomic_DNA"/>
</dbReference>
<dbReference type="Gene3D" id="3.30.70.1320">
    <property type="entry name" value="Multidrug efflux transporter AcrB pore domain like"/>
    <property type="match status" value="1"/>
</dbReference>
<dbReference type="Proteomes" id="UP000184233">
    <property type="component" value="Unassembled WGS sequence"/>
</dbReference>
<keyword evidence="1" id="KW-1133">Transmembrane helix</keyword>
<protein>
    <submittedName>
        <fullName evidence="2">Acriflavin resistance protein</fullName>
    </submittedName>
</protein>
<gene>
    <name evidence="2" type="ORF">BGO89_05725</name>
</gene>
<proteinExistence type="predicted"/>
<feature type="transmembrane region" description="Helical" evidence="1">
    <location>
        <begin position="904"/>
        <end position="925"/>
    </location>
</feature>
<reference evidence="2 3" key="1">
    <citation type="submission" date="2016-09" db="EMBL/GenBank/DDBJ databases">
        <title>Genome-resolved meta-omics ties microbial dynamics to process performance in biotechnology for thiocyanate degradation.</title>
        <authorList>
            <person name="Kantor R.S."/>
            <person name="Huddy R.J."/>
            <person name="Iyer R."/>
            <person name="Thomas B.C."/>
            <person name="Brown C.T."/>
            <person name="Anantharaman K."/>
            <person name="Tringe S."/>
            <person name="Hettich R.L."/>
            <person name="Harrison S.T."/>
            <person name="Banfield J.F."/>
        </authorList>
    </citation>
    <scope>NUCLEOTIDE SEQUENCE [LARGE SCALE GENOMIC DNA]</scope>
    <source>
        <strain evidence="2">59-99</strain>
    </source>
</reference>
<dbReference type="Gene3D" id="3.30.2090.10">
    <property type="entry name" value="Multidrug efflux transporter AcrB TolC docking domain, DN and DC subdomains"/>
    <property type="match status" value="2"/>
</dbReference>
<dbReference type="AlphaFoldDB" id="A0A1M3L380"/>
<evidence type="ECO:0000313" key="2">
    <source>
        <dbReference type="EMBL" id="OJX59715.1"/>
    </source>
</evidence>
<feature type="transmembrane region" description="Helical" evidence="1">
    <location>
        <begin position="528"/>
        <end position="547"/>
    </location>
</feature>
<organism evidence="2 3">
    <name type="scientific">Candidatus Kapaibacterium thiocyanatum</name>
    <dbReference type="NCBI Taxonomy" id="1895771"/>
    <lineage>
        <taxon>Bacteria</taxon>
        <taxon>Pseudomonadati</taxon>
        <taxon>Candidatus Kapaibacteriota</taxon>
        <taxon>Candidatus Kapaibacteriia</taxon>
        <taxon>Candidatus Kapaibacteriales</taxon>
        <taxon>Candidatus Kapaibacteriaceae</taxon>
        <taxon>Candidatus Kapaibacterium</taxon>
    </lineage>
</organism>
<dbReference type="GO" id="GO:0005886">
    <property type="term" value="C:plasma membrane"/>
    <property type="evidence" value="ECO:0007669"/>
    <property type="project" value="TreeGrafter"/>
</dbReference>
<dbReference type="Gene3D" id="3.30.70.1440">
    <property type="entry name" value="Multidrug efflux transporter AcrB pore domain"/>
    <property type="match status" value="1"/>
</dbReference>
<dbReference type="SUPFAM" id="SSF82714">
    <property type="entry name" value="Multidrug efflux transporter AcrB TolC docking domain, DN and DC subdomains"/>
    <property type="match status" value="2"/>
</dbReference>
<keyword evidence="1" id="KW-0472">Membrane</keyword>
<dbReference type="InterPro" id="IPR001036">
    <property type="entry name" value="Acrflvin-R"/>
</dbReference>
<dbReference type="InterPro" id="IPR027463">
    <property type="entry name" value="AcrB_DN_DC_subdom"/>
</dbReference>
<dbReference type="Pfam" id="PF00873">
    <property type="entry name" value="ACR_tran"/>
    <property type="match status" value="1"/>
</dbReference>
<name>A0A1M3L380_9BACT</name>
<feature type="transmembrane region" description="Helical" evidence="1">
    <location>
        <begin position="987"/>
        <end position="1011"/>
    </location>
</feature>
<keyword evidence="1" id="KW-0812">Transmembrane</keyword>
<dbReference type="PANTHER" id="PTHR32063:SF4">
    <property type="entry name" value="SLR6043 PROTEIN"/>
    <property type="match status" value="1"/>
</dbReference>
<feature type="transmembrane region" description="Helical" evidence="1">
    <location>
        <begin position="352"/>
        <end position="372"/>
    </location>
</feature>
<dbReference type="PRINTS" id="PR00702">
    <property type="entry name" value="ACRIFLAVINRP"/>
</dbReference>
<dbReference type="Gene3D" id="3.30.70.1430">
    <property type="entry name" value="Multidrug efflux transporter AcrB pore domain"/>
    <property type="match status" value="2"/>
</dbReference>
<dbReference type="STRING" id="1895771.BGO89_05725"/>
<evidence type="ECO:0000313" key="3">
    <source>
        <dbReference type="Proteomes" id="UP000184233"/>
    </source>
</evidence>
<feature type="transmembrane region" description="Helical" evidence="1">
    <location>
        <begin position="462"/>
        <end position="488"/>
    </location>
</feature>
<feature type="transmembrane region" description="Helical" evidence="1">
    <location>
        <begin position="955"/>
        <end position="975"/>
    </location>
</feature>